<gene>
    <name evidence="2" type="ORF">FB391_1031</name>
</gene>
<feature type="domain" description="ER-bound oxygenase mpaB/mpaB'/Rubber oxygenase catalytic" evidence="1">
    <location>
        <begin position="122"/>
        <end position="339"/>
    </location>
</feature>
<dbReference type="OrthoDB" id="7614910at2"/>
<keyword evidence="3" id="KW-1185">Reference proteome</keyword>
<dbReference type="InterPro" id="IPR018713">
    <property type="entry name" value="MPAB/Lcp_cat_dom"/>
</dbReference>
<dbReference type="EMBL" id="VFPE01000001">
    <property type="protein sequence ID" value="TQM34741.1"/>
    <property type="molecule type" value="Genomic_DNA"/>
</dbReference>
<dbReference type="PANTHER" id="PTHR37539:SF1">
    <property type="entry name" value="ER-BOUND OXYGENASE MPAB_MPAB'_RUBBER OXYGENASE CATALYTIC DOMAIN-CONTAINING PROTEIN"/>
    <property type="match status" value="1"/>
</dbReference>
<dbReference type="InterPro" id="IPR006311">
    <property type="entry name" value="TAT_signal"/>
</dbReference>
<comment type="caution">
    <text evidence="2">The sequence shown here is derived from an EMBL/GenBank/DDBJ whole genome shotgun (WGS) entry which is preliminary data.</text>
</comment>
<name>A0A543FLL3_9MICO</name>
<evidence type="ECO:0000259" key="1">
    <source>
        <dbReference type="Pfam" id="PF09995"/>
    </source>
</evidence>
<dbReference type="Proteomes" id="UP000320235">
    <property type="component" value="Unassembled WGS sequence"/>
</dbReference>
<organism evidence="2 3">
    <name type="scientific">Microbacterium kyungheense</name>
    <dbReference type="NCBI Taxonomy" id="1263636"/>
    <lineage>
        <taxon>Bacteria</taxon>
        <taxon>Bacillati</taxon>
        <taxon>Actinomycetota</taxon>
        <taxon>Actinomycetes</taxon>
        <taxon>Micrococcales</taxon>
        <taxon>Microbacteriaceae</taxon>
        <taxon>Microbacterium</taxon>
    </lineage>
</organism>
<reference evidence="2 3" key="1">
    <citation type="submission" date="2019-06" db="EMBL/GenBank/DDBJ databases">
        <title>Sequencing the genomes of 1000 actinobacteria strains.</title>
        <authorList>
            <person name="Klenk H.-P."/>
        </authorList>
    </citation>
    <scope>NUCLEOTIDE SEQUENCE [LARGE SCALE GENOMIC DNA]</scope>
    <source>
        <strain evidence="2 3">DSM 105492</strain>
    </source>
</reference>
<accession>A0A543FLL3</accession>
<dbReference type="GO" id="GO:0016491">
    <property type="term" value="F:oxidoreductase activity"/>
    <property type="evidence" value="ECO:0007669"/>
    <property type="project" value="InterPro"/>
</dbReference>
<proteinExistence type="predicted"/>
<evidence type="ECO:0000313" key="3">
    <source>
        <dbReference type="Proteomes" id="UP000320235"/>
    </source>
</evidence>
<protein>
    <submittedName>
        <fullName evidence="2">Uncharacterized protein DUF2236</fullName>
    </submittedName>
</protein>
<dbReference type="InterPro" id="IPR037473">
    <property type="entry name" value="Lcp-like"/>
</dbReference>
<dbReference type="AlphaFoldDB" id="A0A543FLL3"/>
<dbReference type="Pfam" id="PF09995">
    <property type="entry name" value="MPAB_Lcp_cat"/>
    <property type="match status" value="1"/>
</dbReference>
<evidence type="ECO:0000313" key="2">
    <source>
        <dbReference type="EMBL" id="TQM34741.1"/>
    </source>
</evidence>
<dbReference type="PROSITE" id="PS51318">
    <property type="entry name" value="TAT"/>
    <property type="match status" value="1"/>
</dbReference>
<sequence length="402" mass="43975">MPEMSRRSVLTLGAALGLAGVAVPRAAWSWSPVGSVLGSGSGTDPQWVWDDDIDRIMANVIDTGQVPAVNAAIGSWVHNWQPLPSGLPPELAGFLQGSTAMPAWADMAKLRRAADFNRRKDTYLFLIYGLGGGIMSTVIPREAKSVYWSKGGADMQDRAAKTFSFGYDLSDINAFENSGQFKVTSNKTRMVHAAVRHLLPQSPYWKAVADETIPISNQDILVTFHSTGTFAHKKLKEWKVPMSSADEEAFLHSWQVALHFLGVRDEYIPATWAAAHSQAEQILTPKLAWTPEGQDLAEVLLGLTAQVDLGVTRGFLNVFVRYQLGNDIGDWLGLKRDYVSAATIRAGWPTYIAFREGLLPIAPVGFYMFDQLVRAIAMAFLNRGGSGTTTPITIPDINRPGL</sequence>
<dbReference type="PANTHER" id="PTHR37539">
    <property type="entry name" value="SECRETED PROTEIN-RELATED"/>
    <property type="match status" value="1"/>
</dbReference>